<reference evidence="1" key="1">
    <citation type="submission" date="2021-01" db="EMBL/GenBank/DDBJ databases">
        <title>KCTC 19127 draft genome.</title>
        <authorList>
            <person name="An D."/>
        </authorList>
    </citation>
    <scope>NUCLEOTIDE SEQUENCE</scope>
    <source>
        <strain evidence="1">KCTC 19127</strain>
    </source>
</reference>
<dbReference type="PANTHER" id="PTHR42110:SF1">
    <property type="entry name" value="L-ASPARAGINASE, PUTATIVE (AFU_ORTHOLOGUE AFUA_3G11890)-RELATED"/>
    <property type="match status" value="1"/>
</dbReference>
<accession>A0A938YH95</accession>
<name>A0A938YH95_9ACTN</name>
<dbReference type="Proteomes" id="UP000663801">
    <property type="component" value="Unassembled WGS sequence"/>
</dbReference>
<dbReference type="EMBL" id="JAERWL010000012">
    <property type="protein sequence ID" value="MBM9477651.1"/>
    <property type="molecule type" value="Genomic_DNA"/>
</dbReference>
<evidence type="ECO:0000313" key="2">
    <source>
        <dbReference type="Proteomes" id="UP000663801"/>
    </source>
</evidence>
<dbReference type="RefSeq" id="WP_205257774.1">
    <property type="nucleotide sequence ID" value="NZ_BAAAPV010000005.1"/>
</dbReference>
<proteinExistence type="predicted"/>
<keyword evidence="2" id="KW-1185">Reference proteome</keyword>
<sequence>MSRPPVELVHVLRSGFHECSHYGSMVVTGPDGAILHEAGDPSAAVLPRSSNKPFQAVAMLQAGADLAGADLALASASHSGESMHVTRVLAMLERAGLTEDDLQCPPALPMEEQAKRAVLAEGGEPRRVYMNCSGKHAGMLLACVAQGWDTATYLDPEHPLQRSVRAVVARLADEEPSAVCIDGCGAPLFAIPLTALARAFGRVNAAAPGTVEQTVASAMRNNPEMVGGTGREDTRLMAGLPGLLVKGGAEGVHCASLPDGSTVAVKIADGGDRARMPVLVAGLRRLEVPTDEAGAALLDELGTGVVLGGGRPVGTVQAAPAVR</sequence>
<dbReference type="Pfam" id="PF06089">
    <property type="entry name" value="Asparaginase_II"/>
    <property type="match status" value="1"/>
</dbReference>
<evidence type="ECO:0000313" key="1">
    <source>
        <dbReference type="EMBL" id="MBM9477651.1"/>
    </source>
</evidence>
<gene>
    <name evidence="1" type="ORF">JL107_14460</name>
</gene>
<dbReference type="AlphaFoldDB" id="A0A938YH95"/>
<dbReference type="InterPro" id="IPR010349">
    <property type="entry name" value="Asparaginase_II"/>
</dbReference>
<protein>
    <submittedName>
        <fullName evidence="1">Asparaginase</fullName>
    </submittedName>
</protein>
<comment type="caution">
    <text evidence="1">The sequence shown here is derived from an EMBL/GenBank/DDBJ whole genome shotgun (WGS) entry which is preliminary data.</text>
</comment>
<organism evidence="1 2">
    <name type="scientific">Nakamurella flavida</name>
    <dbReference type="NCBI Taxonomy" id="363630"/>
    <lineage>
        <taxon>Bacteria</taxon>
        <taxon>Bacillati</taxon>
        <taxon>Actinomycetota</taxon>
        <taxon>Actinomycetes</taxon>
        <taxon>Nakamurellales</taxon>
        <taxon>Nakamurellaceae</taxon>
        <taxon>Nakamurella</taxon>
    </lineage>
</organism>
<dbReference type="PANTHER" id="PTHR42110">
    <property type="entry name" value="L-ASPARAGINASE, PUTATIVE (AFU_ORTHOLOGUE AFUA_3G11890)-RELATED"/>
    <property type="match status" value="1"/>
</dbReference>